<evidence type="ECO:0000313" key="8">
    <source>
        <dbReference type="EMBL" id="HAB3532476.1"/>
    </source>
</evidence>
<evidence type="ECO:0000313" key="7">
    <source>
        <dbReference type="EMBL" id="EDA7614710.1"/>
    </source>
</evidence>
<name>A0A077W6A9_SALTM</name>
<gene>
    <name evidence="7" type="ORF">A3V89_18275</name>
    <name evidence="6" type="ORF">ELS01_22815</name>
    <name evidence="8" type="ORF">GJE27_22100</name>
</gene>
<reference evidence="7" key="3">
    <citation type="submission" date="2018-07" db="EMBL/GenBank/DDBJ databases">
        <authorList>
            <person name="Ashton P.M."/>
            <person name="Dallman T."/>
            <person name="Nair S."/>
            <person name="De Pinna E."/>
            <person name="Peters T."/>
            <person name="Grant K."/>
        </authorList>
    </citation>
    <scope>NUCLEOTIDE SEQUENCE</scope>
    <source>
        <strain evidence="7">116039</strain>
        <strain evidence="6">582921</strain>
    </source>
</reference>
<evidence type="ECO:0000259" key="2">
    <source>
        <dbReference type="Pfam" id="PF12245"/>
    </source>
</evidence>
<evidence type="ECO:0000256" key="1">
    <source>
        <dbReference type="SAM" id="SignalP"/>
    </source>
</evidence>
<feature type="domain" description="Ig-like" evidence="3">
    <location>
        <begin position="561"/>
        <end position="717"/>
    </location>
</feature>
<geneLocation type="plasmid" evidence="5">
    <name>pIMP4-SEM1</name>
</geneLocation>
<keyword evidence="5" id="KW-0614">Plasmid</keyword>
<evidence type="ECO:0000259" key="3">
    <source>
        <dbReference type="Pfam" id="PF13750"/>
    </source>
</evidence>
<dbReference type="EMBL" id="KX810825">
    <property type="protein sequence ID" value="APA22683.1"/>
    <property type="molecule type" value="Genomic_DNA"/>
</dbReference>
<evidence type="ECO:0000313" key="5">
    <source>
        <dbReference type="EMBL" id="APA22683.1"/>
    </source>
</evidence>
<dbReference type="InterPro" id="IPR025429">
    <property type="entry name" value="DUF4165"/>
</dbReference>
<protein>
    <submittedName>
        <fullName evidence="7">DUF4165 domain-containing protein</fullName>
    </submittedName>
</protein>
<accession>A0A077W6A9</accession>
<organism evidence="7">
    <name type="scientific">Salmonella typhimurium</name>
    <dbReference type="NCBI Taxonomy" id="90371"/>
    <lineage>
        <taxon>Bacteria</taxon>
        <taxon>Pseudomonadati</taxon>
        <taxon>Pseudomonadota</taxon>
        <taxon>Gammaproteobacteria</taxon>
        <taxon>Enterobacterales</taxon>
        <taxon>Enterobacteriaceae</taxon>
        <taxon>Salmonella</taxon>
    </lineage>
</organism>
<dbReference type="AlphaFoldDB" id="A0A077W6A9"/>
<dbReference type="Pfam" id="PF13750">
    <property type="entry name" value="Big_3_3"/>
    <property type="match status" value="1"/>
</dbReference>
<feature type="domain" description="DUF4165" evidence="4">
    <location>
        <begin position="20"/>
        <end position="141"/>
    </location>
</feature>
<feature type="signal peptide" evidence="1">
    <location>
        <begin position="1"/>
        <end position="22"/>
    </location>
</feature>
<reference evidence="8" key="2">
    <citation type="journal article" date="2018" name="Genome Biol.">
        <title>SKESA: strategic k-mer extension for scrupulous assemblies.</title>
        <authorList>
            <person name="Souvorov A."/>
            <person name="Agarwala R."/>
            <person name="Lipman D.J."/>
        </authorList>
    </citation>
    <scope>NUCLEOTIDE SEQUENCE</scope>
    <source>
        <strain evidence="8">Salmonella enterica</strain>
    </source>
</reference>
<evidence type="ECO:0000259" key="4">
    <source>
        <dbReference type="Pfam" id="PF13752"/>
    </source>
</evidence>
<dbReference type="Pfam" id="PF13752">
    <property type="entry name" value="DUF4165"/>
    <property type="match status" value="1"/>
</dbReference>
<keyword evidence="1" id="KW-0732">Signal</keyword>
<reference evidence="8" key="4">
    <citation type="submission" date="2019-06" db="EMBL/GenBank/DDBJ databases">
        <authorList>
            <consortium name="NCBI Pathogen Detection Project"/>
        </authorList>
    </citation>
    <scope>NUCLEOTIDE SEQUENCE</scope>
    <source>
        <strain evidence="8">Salmonella enterica</strain>
    </source>
</reference>
<sequence>MRKTLIGCMVATALATVSSAHAQVFSYSFTDTNKAVRNIKPATQTYLNPAGVLTLNLISGLDRYERVTVTRDSDKKVMYSSVSTKTSVADRIVAADGTEYYGKDMVLPALGEGTFTVVNETLDIRQTVVSTSTYHFIVDTTPPRYKSIYPSQNAGYDMVLSGPLWELGRGGSGQFSIFADGIEDASGIAKIRLVIKRSNGSVVSDNNLSYDTANKRAFYPWIKDMNTQAGMPSSDLDEEFTFNFIVTDLAGNTLNIPPQRFLYDDQMGEFTPFAVHDSRVSTSVVPGISSGYVPFKRGLTVLENPYKLVIRIPRTNWKPYRNGGMSITNNYGGVQVLSEDATYVYVEVKLPQGALDGNYYRPVNTYQWSGGDLGQYASWLNWDPASVKSPAWGSSPIERQKADGTWFNSVNWNLFKASDMPIKLTNIRFNVQARPYDQKITGGATCSIPAGSTTCTVSLPQDIINGTTGYLHSGYEVRSTTEATFFAPIWENIAWHTLGPSVTGFDYIETTNILQVYVNQPGDGSYFDHVYVNRVWLSDKNRNNAEISVTGKQTGRNMASGNYTYEFNMKEVPEGSYNVVINAQDTFNNTGNLPYQTVVVDNTAPSVSISYEGKPISKNVTVYGLENVRIQLTDALTKPSLSRMTLRGGPVSDAVELSWVNLGNNLYAPNYPKIFPSLNEGETYTLTVQAKDEMNNVKESSVEFNYLPNNLVRLENLKTLAVNASLKTSDNTPLAVLYASQLRKKDGSIATGLQDAVLTVRKDAAFGVTVNGVSAMPGESKELQLDLGLGDSRSFPIFPAVSGLTGRSEFMINIEELK</sequence>
<dbReference type="RefSeq" id="WP_001232713.1">
    <property type="nucleotide sequence ID" value="NC_024983.1"/>
</dbReference>
<reference evidence="5" key="1">
    <citation type="journal article" date="2016" name="Sci. Rep.">
        <title>Isolation and plasmid characterization of carbapenemase (IMP-4) producing Salmonella enterica Typhimurium from cats.</title>
        <authorList>
            <person name="Abraham S."/>
            <person name="O'Dea M."/>
            <person name="Trott D.J."/>
            <person name="Abraham R.J."/>
            <person name="Hughes D."/>
            <person name="Pang S."/>
            <person name="McKew G."/>
            <person name="Cheong E.Y."/>
            <person name="Merlino J."/>
            <person name="Saputra S."/>
            <person name="Malik R."/>
            <person name="Gottlieb T."/>
        </authorList>
    </citation>
    <scope>NUCLEOTIDE SEQUENCE</scope>
    <source>
        <strain evidence="5">MU1</strain>
        <plasmid evidence="5">pIMP4-SEM1</plasmid>
    </source>
</reference>
<evidence type="ECO:0000313" key="6">
    <source>
        <dbReference type="EMBL" id="ECA5343213.1"/>
    </source>
</evidence>
<proteinExistence type="predicted"/>
<feature type="chain" id="PRO_5009035541" evidence="1">
    <location>
        <begin position="23"/>
        <end position="818"/>
    </location>
</feature>
<dbReference type="InterPro" id="IPR022038">
    <property type="entry name" value="Ig-like_bact"/>
</dbReference>
<feature type="domain" description="Ig-like" evidence="2">
    <location>
        <begin position="142"/>
        <end position="265"/>
    </location>
</feature>
<dbReference type="EMBL" id="AAHUQY010000028">
    <property type="protein sequence ID" value="ECA5343213.1"/>
    <property type="molecule type" value="Genomic_DNA"/>
</dbReference>
<dbReference type="Pfam" id="PF12245">
    <property type="entry name" value="Big_3_2"/>
    <property type="match status" value="1"/>
</dbReference>
<dbReference type="EMBL" id="AALLDS010000027">
    <property type="protein sequence ID" value="EDA7614710.1"/>
    <property type="molecule type" value="Genomic_DNA"/>
</dbReference>
<dbReference type="EMBL" id="DAAGLI010000024">
    <property type="protein sequence ID" value="HAB3532476.1"/>
    <property type="molecule type" value="Genomic_DNA"/>
</dbReference>